<dbReference type="Gene3D" id="3.40.190.10">
    <property type="entry name" value="Periplasmic binding protein-like II"/>
    <property type="match status" value="2"/>
</dbReference>
<feature type="chain" id="PRO_5043551383" description="Solute-binding protein family 3/N-terminal domain-containing protein" evidence="6">
    <location>
        <begin position="27"/>
        <end position="328"/>
    </location>
</feature>
<dbReference type="PROSITE" id="PS01039">
    <property type="entry name" value="SBP_BACTERIAL_3"/>
    <property type="match status" value="1"/>
</dbReference>
<feature type="region of interest" description="Disordered" evidence="5">
    <location>
        <begin position="292"/>
        <end position="328"/>
    </location>
</feature>
<evidence type="ECO:0000256" key="3">
    <source>
        <dbReference type="ARBA" id="ARBA00022729"/>
    </source>
</evidence>
<sequence length="328" mass="32099">MSPARSKALGAVLALVLATPLGGCQAPVTTTVDEAQALRSAQAQAQVSVAPPVIQRDGVLRVAVLASAGTPHVMEAADGTLQGIDVDVAAALAQQMGLSLDLVCAPSVEDASAQGADVVLGVGAQDGTGLSVVSSYMEEAVGVFVGDDQGPFDLQDVLGRGVAVVQGSPAQLALASVDVLATAGRPYDDIDSAFEALEQGEVACVACSAYEGAYVALEHPAVDLLGTVDVPRSVGAGVDPSNDALVAAVQEALDAVGSNGVLSVIRSRWVGDLPVLGADSLIELAASGGLADASGSATDPGSDGAFSVPSPGSGDGSSAGSNAVTSIG</sequence>
<reference evidence="8" key="1">
    <citation type="journal article" date="2022" name="Int. J. Syst. Evol. Microbiol.">
        <title>Granulimonas faecalis gen. nov., sp. nov., and Leptogranulimonas caecicola gen. nov., sp. nov., novel lactate-producing Atopobiaceae bacteria isolated from mouse intestines, and an emended description of the family Atopobiaceae.</title>
        <authorList>
            <person name="Morinaga K."/>
            <person name="Kusada H."/>
            <person name="Sakamoto S."/>
            <person name="Murakami T."/>
            <person name="Toyoda A."/>
            <person name="Mori H."/>
            <person name="Meng X.Y."/>
            <person name="Takashino M."/>
            <person name="Murotomi K."/>
            <person name="Tamaki H."/>
        </authorList>
    </citation>
    <scope>NUCLEOTIDE SEQUENCE</scope>
    <source>
        <strain evidence="8">OPF53</strain>
    </source>
</reference>
<feature type="domain" description="Solute-binding protein family 3/N-terminal" evidence="7">
    <location>
        <begin position="59"/>
        <end position="273"/>
    </location>
</feature>
<gene>
    <name evidence="8" type="ORF">ATOP_14860</name>
</gene>
<feature type="signal peptide" evidence="6">
    <location>
        <begin position="1"/>
        <end position="26"/>
    </location>
</feature>
<evidence type="ECO:0000259" key="7">
    <source>
        <dbReference type="SMART" id="SM00062"/>
    </source>
</evidence>
<dbReference type="RefSeq" id="WP_135978323.1">
    <property type="nucleotide sequence ID" value="NZ_BQKC01000001.1"/>
</dbReference>
<evidence type="ECO:0000313" key="9">
    <source>
        <dbReference type="Proteomes" id="UP001055025"/>
    </source>
</evidence>
<dbReference type="PANTHER" id="PTHR35936:SF17">
    <property type="entry name" value="ARGININE-BINDING EXTRACELLULAR PROTEIN ARTP"/>
    <property type="match status" value="1"/>
</dbReference>
<dbReference type="InterPro" id="IPR001638">
    <property type="entry name" value="Solute-binding_3/MltF_N"/>
</dbReference>
<name>A0AAV5B5R0_9ACTN</name>
<dbReference type="SUPFAM" id="SSF53850">
    <property type="entry name" value="Periplasmic binding protein-like II"/>
    <property type="match status" value="1"/>
</dbReference>
<evidence type="ECO:0000256" key="4">
    <source>
        <dbReference type="RuleBase" id="RU003744"/>
    </source>
</evidence>
<keyword evidence="9" id="KW-1185">Reference proteome</keyword>
<dbReference type="EMBL" id="BQKC01000001">
    <property type="protein sequence ID" value="GJM55831.1"/>
    <property type="molecule type" value="Genomic_DNA"/>
</dbReference>
<dbReference type="AlphaFoldDB" id="A0AAV5B5R0"/>
<dbReference type="PANTHER" id="PTHR35936">
    <property type="entry name" value="MEMBRANE-BOUND LYTIC MUREIN TRANSGLYCOSYLASE F"/>
    <property type="match status" value="1"/>
</dbReference>
<feature type="compositionally biased region" description="Low complexity" evidence="5">
    <location>
        <begin position="307"/>
        <end position="321"/>
    </location>
</feature>
<evidence type="ECO:0000256" key="1">
    <source>
        <dbReference type="ARBA" id="ARBA00004196"/>
    </source>
</evidence>
<evidence type="ECO:0000256" key="5">
    <source>
        <dbReference type="SAM" id="MobiDB-lite"/>
    </source>
</evidence>
<evidence type="ECO:0000256" key="6">
    <source>
        <dbReference type="SAM" id="SignalP"/>
    </source>
</evidence>
<dbReference type="InterPro" id="IPR018313">
    <property type="entry name" value="SBP_3_CS"/>
</dbReference>
<organism evidence="8 9">
    <name type="scientific">Granulimonas faecalis</name>
    <dbReference type="NCBI Taxonomy" id="2894155"/>
    <lineage>
        <taxon>Bacteria</taxon>
        <taxon>Bacillati</taxon>
        <taxon>Actinomycetota</taxon>
        <taxon>Coriobacteriia</taxon>
        <taxon>Coriobacteriales</taxon>
        <taxon>Kribbibacteriaceae</taxon>
        <taxon>Granulimonas</taxon>
    </lineage>
</organism>
<dbReference type="Pfam" id="PF00497">
    <property type="entry name" value="SBP_bac_3"/>
    <property type="match status" value="1"/>
</dbReference>
<dbReference type="GO" id="GO:0030313">
    <property type="term" value="C:cell envelope"/>
    <property type="evidence" value="ECO:0007669"/>
    <property type="project" value="UniProtKB-SubCell"/>
</dbReference>
<comment type="caution">
    <text evidence="8">The sequence shown here is derived from an EMBL/GenBank/DDBJ whole genome shotgun (WGS) entry which is preliminary data.</text>
</comment>
<comment type="similarity">
    <text evidence="2 4">Belongs to the bacterial solute-binding protein 3 family.</text>
</comment>
<comment type="subcellular location">
    <subcellularLocation>
        <location evidence="1">Cell envelope</location>
    </subcellularLocation>
</comment>
<dbReference type="SMART" id="SM00062">
    <property type="entry name" value="PBPb"/>
    <property type="match status" value="1"/>
</dbReference>
<accession>A0AAV5B5R0</accession>
<protein>
    <recommendedName>
        <fullName evidence="7">Solute-binding protein family 3/N-terminal domain-containing protein</fullName>
    </recommendedName>
</protein>
<evidence type="ECO:0000256" key="2">
    <source>
        <dbReference type="ARBA" id="ARBA00010333"/>
    </source>
</evidence>
<keyword evidence="3 6" id="KW-0732">Signal</keyword>
<evidence type="ECO:0000313" key="8">
    <source>
        <dbReference type="EMBL" id="GJM55831.1"/>
    </source>
</evidence>
<dbReference type="Proteomes" id="UP001055025">
    <property type="component" value="Unassembled WGS sequence"/>
</dbReference>
<proteinExistence type="inferred from homology"/>